<organism evidence="2 3">
    <name type="scientific">Rotaria magnacalcarata</name>
    <dbReference type="NCBI Taxonomy" id="392030"/>
    <lineage>
        <taxon>Eukaryota</taxon>
        <taxon>Metazoa</taxon>
        <taxon>Spiralia</taxon>
        <taxon>Gnathifera</taxon>
        <taxon>Rotifera</taxon>
        <taxon>Eurotatoria</taxon>
        <taxon>Bdelloidea</taxon>
        <taxon>Philodinida</taxon>
        <taxon>Philodinidae</taxon>
        <taxon>Rotaria</taxon>
    </lineage>
</organism>
<evidence type="ECO:0000256" key="1">
    <source>
        <dbReference type="SAM" id="Coils"/>
    </source>
</evidence>
<dbReference type="Proteomes" id="UP000663887">
    <property type="component" value="Unassembled WGS sequence"/>
</dbReference>
<gene>
    <name evidence="2" type="ORF">XDN619_LOCUS7250</name>
</gene>
<dbReference type="EMBL" id="CAJNRG010002147">
    <property type="protein sequence ID" value="CAF2043950.1"/>
    <property type="molecule type" value="Genomic_DNA"/>
</dbReference>
<feature type="non-terminal residue" evidence="2">
    <location>
        <position position="1"/>
    </location>
</feature>
<keyword evidence="1" id="KW-0175">Coiled coil</keyword>
<evidence type="ECO:0000313" key="2">
    <source>
        <dbReference type="EMBL" id="CAF2043950.1"/>
    </source>
</evidence>
<reference evidence="2" key="1">
    <citation type="submission" date="2021-02" db="EMBL/GenBank/DDBJ databases">
        <authorList>
            <person name="Nowell W R."/>
        </authorList>
    </citation>
    <scope>NUCLEOTIDE SEQUENCE</scope>
</reference>
<proteinExistence type="predicted"/>
<dbReference type="AlphaFoldDB" id="A0A816P4I9"/>
<feature type="coiled-coil region" evidence="1">
    <location>
        <begin position="36"/>
        <end position="63"/>
    </location>
</feature>
<evidence type="ECO:0000313" key="3">
    <source>
        <dbReference type="Proteomes" id="UP000663887"/>
    </source>
</evidence>
<accession>A0A816P4I9</accession>
<sequence>QVRALSSKQGGFIFSLPALLAAGTAIGSLASGAATIAKTINEKKAIDKQLKEMERHNKELEDSINGPGTHWTCWIKQSENLCYYFDSFGVAPPIEFEKYVKCNILYSTYQIQKMEEVICGHLCLLVLYGAVKLKLDFHSVVLKLFFLYNK</sequence>
<name>A0A816P4I9_9BILA</name>
<protein>
    <submittedName>
        <fullName evidence="2">Uncharacterized protein</fullName>
    </submittedName>
</protein>
<comment type="caution">
    <text evidence="2">The sequence shown here is derived from an EMBL/GenBank/DDBJ whole genome shotgun (WGS) entry which is preliminary data.</text>
</comment>